<evidence type="ECO:0000313" key="3">
    <source>
        <dbReference type="Proteomes" id="UP000247973"/>
    </source>
</evidence>
<dbReference type="RefSeq" id="WP_110309195.1">
    <property type="nucleotide sequence ID" value="NZ_QICL01000001.1"/>
</dbReference>
<comment type="caution">
    <text evidence="2">The sequence shown here is derived from an EMBL/GenBank/DDBJ whole genome shotgun (WGS) entry which is preliminary data.</text>
</comment>
<reference evidence="2 3" key="1">
    <citation type="submission" date="2018-03" db="EMBL/GenBank/DDBJ databases">
        <title>Genomic Encyclopedia of Archaeal and Bacterial Type Strains, Phase II (KMG-II): from individual species to whole genera.</title>
        <authorList>
            <person name="Goeker M."/>
        </authorList>
    </citation>
    <scope>NUCLEOTIDE SEQUENCE [LARGE SCALE GENOMIC DNA]</scope>
    <source>
        <strain evidence="2 3">DSM 100214</strain>
    </source>
</reference>
<accession>A0A2V3PWF0</accession>
<evidence type="ECO:0000313" key="2">
    <source>
        <dbReference type="EMBL" id="PXV69246.1"/>
    </source>
</evidence>
<keyword evidence="3" id="KW-1185">Reference proteome</keyword>
<dbReference type="SUPFAM" id="SSF53955">
    <property type="entry name" value="Lysozyme-like"/>
    <property type="match status" value="1"/>
</dbReference>
<dbReference type="EMBL" id="QICL01000001">
    <property type="protein sequence ID" value="PXV69246.1"/>
    <property type="molecule type" value="Genomic_DNA"/>
</dbReference>
<proteinExistence type="predicted"/>
<dbReference type="InterPro" id="IPR023346">
    <property type="entry name" value="Lysozyme-like_dom_sf"/>
</dbReference>
<dbReference type="GO" id="GO:0004568">
    <property type="term" value="F:chitinase activity"/>
    <property type="evidence" value="ECO:0007669"/>
    <property type="project" value="InterPro"/>
</dbReference>
<feature type="domain" description="Glycoside hydrolase family 19 catalytic" evidence="1">
    <location>
        <begin position="39"/>
        <end position="140"/>
    </location>
</feature>
<sequence length="183" mass="21163">MALTNNQLKQMYPFSSEKNRLKYLSYLNEFMQLYEINTQQRIAAFLAQIGHESGQLFYNEEIASGAAYEGRLDLGNTEKGDGIRFKGRGLIQITGRSNYQKLTNEMRGLPLGVDFVAEPDLLKEPEYAVKSACWWWHNRKLNELADDDCEASFKRITRIINGGYNGYTDRYKIWQRAKQILSA</sequence>
<protein>
    <submittedName>
        <fullName evidence="2">Putative chitinase</fullName>
    </submittedName>
</protein>
<gene>
    <name evidence="2" type="ORF">CLV62_101515</name>
</gene>
<dbReference type="Pfam" id="PF00182">
    <property type="entry name" value="Glyco_hydro_19"/>
    <property type="match status" value="1"/>
</dbReference>
<dbReference type="Gene3D" id="1.10.530.10">
    <property type="match status" value="1"/>
</dbReference>
<evidence type="ECO:0000259" key="1">
    <source>
        <dbReference type="Pfam" id="PF00182"/>
    </source>
</evidence>
<dbReference type="GO" id="GO:0016998">
    <property type="term" value="P:cell wall macromolecule catabolic process"/>
    <property type="evidence" value="ECO:0007669"/>
    <property type="project" value="InterPro"/>
</dbReference>
<dbReference type="OrthoDB" id="961266at2"/>
<dbReference type="InterPro" id="IPR000726">
    <property type="entry name" value="Glyco_hydro_19_cat"/>
</dbReference>
<dbReference type="PANTHER" id="PTHR34408">
    <property type="entry name" value="FAMILY PROTEIN, PUTATIVE-RELATED"/>
    <property type="match status" value="1"/>
</dbReference>
<dbReference type="InterPro" id="IPR052354">
    <property type="entry name" value="Cell_Wall_Dynamics_Protein"/>
</dbReference>
<dbReference type="AlphaFoldDB" id="A0A2V3PWF0"/>
<dbReference type="Proteomes" id="UP000247973">
    <property type="component" value="Unassembled WGS sequence"/>
</dbReference>
<name>A0A2V3PWF0_9BACT</name>
<dbReference type="PANTHER" id="PTHR34408:SF1">
    <property type="entry name" value="GLYCOSYL HYDROLASE FAMILY 19 DOMAIN-CONTAINING PROTEIN HI_1415"/>
    <property type="match status" value="1"/>
</dbReference>
<organism evidence="2 3">
    <name type="scientific">Dysgonomonas alginatilytica</name>
    <dbReference type="NCBI Taxonomy" id="1605892"/>
    <lineage>
        <taxon>Bacteria</taxon>
        <taxon>Pseudomonadati</taxon>
        <taxon>Bacteroidota</taxon>
        <taxon>Bacteroidia</taxon>
        <taxon>Bacteroidales</taxon>
        <taxon>Dysgonomonadaceae</taxon>
        <taxon>Dysgonomonas</taxon>
    </lineage>
</organism>
<dbReference type="GO" id="GO:0006032">
    <property type="term" value="P:chitin catabolic process"/>
    <property type="evidence" value="ECO:0007669"/>
    <property type="project" value="InterPro"/>
</dbReference>